<dbReference type="Proteomes" id="UP000008237">
    <property type="component" value="Unassembled WGS sequence"/>
</dbReference>
<dbReference type="AlphaFoldDB" id="E2BHH4"/>
<dbReference type="GO" id="GO:0005249">
    <property type="term" value="F:voltage-gated potassium channel activity"/>
    <property type="evidence" value="ECO:0007669"/>
    <property type="project" value="TreeGrafter"/>
</dbReference>
<proteinExistence type="predicted"/>
<dbReference type="OMA" id="HPCSMLR"/>
<organism evidence="2">
    <name type="scientific">Harpegnathos saltator</name>
    <name type="common">Jerdon's jumping ant</name>
    <dbReference type="NCBI Taxonomy" id="610380"/>
    <lineage>
        <taxon>Eukaryota</taxon>
        <taxon>Metazoa</taxon>
        <taxon>Ecdysozoa</taxon>
        <taxon>Arthropoda</taxon>
        <taxon>Hexapoda</taxon>
        <taxon>Insecta</taxon>
        <taxon>Pterygota</taxon>
        <taxon>Neoptera</taxon>
        <taxon>Endopterygota</taxon>
        <taxon>Hymenoptera</taxon>
        <taxon>Apocrita</taxon>
        <taxon>Aculeata</taxon>
        <taxon>Formicoidea</taxon>
        <taxon>Formicidae</taxon>
        <taxon>Ponerinae</taxon>
        <taxon>Ponerini</taxon>
        <taxon>Harpegnathos</taxon>
    </lineage>
</organism>
<dbReference type="GO" id="GO:0003254">
    <property type="term" value="P:regulation of membrane depolarization"/>
    <property type="evidence" value="ECO:0007669"/>
    <property type="project" value="TreeGrafter"/>
</dbReference>
<dbReference type="GO" id="GO:0098855">
    <property type="term" value="C:HCN channel complex"/>
    <property type="evidence" value="ECO:0007669"/>
    <property type="project" value="TreeGrafter"/>
</dbReference>
<sequence length="209" mass="24209">MMIDLNISRKQGNLHICDLPKSSDSNLPKLPPNAKFYSRWRRSLQKLVLVSARHPLTRSVLRSQAAIAFEKRRHAKSPYRWMIHPCSMLRIGKSSGPERWHIVYPAYAVCIVDILLNFMTGFISSDGYEIFLDATLTTRHYVKGYFFVDLVSSVPYTWFHPLRILPPGPDSNSALLIVEFLPILKIIRMPTLRRNIQHINIVIRNKITK</sequence>
<gene>
    <name evidence="1" type="ORF">EAI_10285</name>
</gene>
<reference evidence="1 2" key="1">
    <citation type="journal article" date="2010" name="Science">
        <title>Genomic comparison of the ants Camponotus floridanus and Harpegnathos saltator.</title>
        <authorList>
            <person name="Bonasio R."/>
            <person name="Zhang G."/>
            <person name="Ye C."/>
            <person name="Mutti N.S."/>
            <person name="Fang X."/>
            <person name="Qin N."/>
            <person name="Donahue G."/>
            <person name="Yang P."/>
            <person name="Li Q."/>
            <person name="Li C."/>
            <person name="Zhang P."/>
            <person name="Huang Z."/>
            <person name="Berger S.L."/>
            <person name="Reinberg D."/>
            <person name="Wang J."/>
            <person name="Liebig J."/>
        </authorList>
    </citation>
    <scope>NUCLEOTIDE SEQUENCE [LARGE SCALE GENOMIC DNA]</scope>
    <source>
        <strain evidence="1 2">R22 G/1</strain>
    </source>
</reference>
<protein>
    <submittedName>
        <fullName evidence="1">Potassium/sodium hyperpolarization-activated cyclic nucleotide-gated channel 1</fullName>
    </submittedName>
</protein>
<keyword evidence="2" id="KW-1185">Reference proteome</keyword>
<dbReference type="PANTHER" id="PTHR45689:SF5">
    <property type="entry name" value="I[[H]] CHANNEL, ISOFORM E"/>
    <property type="match status" value="1"/>
</dbReference>
<dbReference type="GO" id="GO:0035725">
    <property type="term" value="P:sodium ion transmembrane transport"/>
    <property type="evidence" value="ECO:0007669"/>
    <property type="project" value="TreeGrafter"/>
</dbReference>
<dbReference type="EMBL" id="GL448301">
    <property type="protein sequence ID" value="EFN84827.1"/>
    <property type="molecule type" value="Genomic_DNA"/>
</dbReference>
<dbReference type="InterPro" id="IPR051413">
    <property type="entry name" value="K/Na_HCN_channel"/>
</dbReference>
<dbReference type="OrthoDB" id="2021138at2759"/>
<evidence type="ECO:0000313" key="1">
    <source>
        <dbReference type="EMBL" id="EFN84827.1"/>
    </source>
</evidence>
<evidence type="ECO:0000313" key="2">
    <source>
        <dbReference type="Proteomes" id="UP000008237"/>
    </source>
</evidence>
<dbReference type="PANTHER" id="PTHR45689">
    <property type="entry name" value="I[[H]] CHANNEL, ISOFORM E"/>
    <property type="match status" value="1"/>
</dbReference>
<accession>E2BHH4</accession>
<name>E2BHH4_HARSA</name>
<dbReference type="InParanoid" id="E2BHH4"/>